<comment type="catalytic activity">
    <reaction evidence="16">
        <text>L-threonyl-[protein] + ATP = O-phospho-L-threonyl-[protein] + ADP + H(+)</text>
        <dbReference type="Rhea" id="RHEA:46608"/>
        <dbReference type="Rhea" id="RHEA-COMP:11060"/>
        <dbReference type="Rhea" id="RHEA-COMP:11605"/>
        <dbReference type="ChEBI" id="CHEBI:15378"/>
        <dbReference type="ChEBI" id="CHEBI:30013"/>
        <dbReference type="ChEBI" id="CHEBI:30616"/>
        <dbReference type="ChEBI" id="CHEBI:61977"/>
        <dbReference type="ChEBI" id="CHEBI:456216"/>
        <dbReference type="EC" id="2.7.11.1"/>
    </reaction>
</comment>
<dbReference type="Proteomes" id="UP000436088">
    <property type="component" value="Unassembled WGS sequence"/>
</dbReference>
<proteinExistence type="predicted"/>
<keyword evidence="3" id="KW-0723">Serine/threonine-protein kinase</keyword>
<dbReference type="FunFam" id="3.30.200.20:FF:000140">
    <property type="entry name" value="Leucine-rich repeat receptor-like protein kinase"/>
    <property type="match status" value="1"/>
</dbReference>
<evidence type="ECO:0000256" key="11">
    <source>
        <dbReference type="ARBA" id="ARBA00022840"/>
    </source>
</evidence>
<dbReference type="Gene3D" id="3.30.200.20">
    <property type="entry name" value="Phosphorylase Kinase, domain 1"/>
    <property type="match status" value="1"/>
</dbReference>
<feature type="domain" description="Protein kinase" evidence="20">
    <location>
        <begin position="255"/>
        <end position="529"/>
    </location>
</feature>
<dbReference type="GO" id="GO:0004674">
    <property type="term" value="F:protein serine/threonine kinase activity"/>
    <property type="evidence" value="ECO:0007669"/>
    <property type="project" value="UniProtKB-KW"/>
</dbReference>
<dbReference type="InterPro" id="IPR008271">
    <property type="entry name" value="Ser/Thr_kinase_AS"/>
</dbReference>
<evidence type="ECO:0000256" key="12">
    <source>
        <dbReference type="ARBA" id="ARBA00022989"/>
    </source>
</evidence>
<dbReference type="SUPFAM" id="SSF56112">
    <property type="entry name" value="Protein kinase-like (PK-like)"/>
    <property type="match status" value="1"/>
</dbReference>
<comment type="caution">
    <text evidence="21">The sequence shown here is derived from an EMBL/GenBank/DDBJ whole genome shotgun (WGS) entry which is preliminary data.</text>
</comment>
<dbReference type="PROSITE" id="PS00108">
    <property type="entry name" value="PROTEIN_KINASE_ST"/>
    <property type="match status" value="1"/>
</dbReference>
<dbReference type="InterPro" id="IPR001245">
    <property type="entry name" value="Ser-Thr/Tyr_kinase_cat_dom"/>
</dbReference>
<keyword evidence="9 18" id="KW-0547">Nucleotide-binding</keyword>
<dbReference type="PROSITE" id="PS50011">
    <property type="entry name" value="PROTEIN_KINASE_DOM"/>
    <property type="match status" value="1"/>
</dbReference>
<keyword evidence="7" id="KW-0732">Signal</keyword>
<keyword evidence="8" id="KW-0677">Repeat</keyword>
<dbReference type="GO" id="GO:0005524">
    <property type="term" value="F:ATP binding"/>
    <property type="evidence" value="ECO:0007669"/>
    <property type="project" value="UniProtKB-UniRule"/>
</dbReference>
<evidence type="ECO:0000256" key="1">
    <source>
        <dbReference type="ARBA" id="ARBA00004479"/>
    </source>
</evidence>
<keyword evidence="6 19" id="KW-0812">Transmembrane</keyword>
<keyword evidence="4" id="KW-0597">Phosphoprotein</keyword>
<dbReference type="CDD" id="cd14066">
    <property type="entry name" value="STKc_IRAK"/>
    <property type="match status" value="1"/>
</dbReference>
<evidence type="ECO:0000256" key="19">
    <source>
        <dbReference type="SAM" id="Phobius"/>
    </source>
</evidence>
<keyword evidence="12 19" id="KW-1133">Transmembrane helix</keyword>
<evidence type="ECO:0000256" key="8">
    <source>
        <dbReference type="ARBA" id="ARBA00022737"/>
    </source>
</evidence>
<evidence type="ECO:0000256" key="7">
    <source>
        <dbReference type="ARBA" id="ARBA00022729"/>
    </source>
</evidence>
<feature type="transmembrane region" description="Helical" evidence="19">
    <location>
        <begin position="198"/>
        <end position="221"/>
    </location>
</feature>
<dbReference type="Gene3D" id="1.10.510.10">
    <property type="entry name" value="Transferase(Phosphotransferase) domain 1"/>
    <property type="match status" value="1"/>
</dbReference>
<keyword evidence="15" id="KW-0325">Glycoprotein</keyword>
<evidence type="ECO:0000256" key="9">
    <source>
        <dbReference type="ARBA" id="ARBA00022741"/>
    </source>
</evidence>
<keyword evidence="11 18" id="KW-0067">ATP-binding</keyword>
<evidence type="ECO:0000256" key="13">
    <source>
        <dbReference type="ARBA" id="ARBA00023136"/>
    </source>
</evidence>
<evidence type="ECO:0000256" key="6">
    <source>
        <dbReference type="ARBA" id="ARBA00022692"/>
    </source>
</evidence>
<dbReference type="Pfam" id="PF11721">
    <property type="entry name" value="Malectin"/>
    <property type="match status" value="1"/>
</dbReference>
<dbReference type="InterPro" id="IPR000719">
    <property type="entry name" value="Prot_kinase_dom"/>
</dbReference>
<evidence type="ECO:0000256" key="16">
    <source>
        <dbReference type="ARBA" id="ARBA00047899"/>
    </source>
</evidence>
<evidence type="ECO:0000256" key="18">
    <source>
        <dbReference type="PROSITE-ProRule" id="PRU10141"/>
    </source>
</evidence>
<dbReference type="InterPro" id="IPR051824">
    <property type="entry name" value="LRR_Rcpt-Like_S/T_Kinase"/>
</dbReference>
<evidence type="ECO:0000256" key="14">
    <source>
        <dbReference type="ARBA" id="ARBA00023170"/>
    </source>
</evidence>
<sequence length="571" mass="62880">MISDGILFEADDGRLGAAAFNVTSTRKWAVSNVGLFADRQNQQYVENTRGQVRGTNAPALYQTSRLSPGSLRYYGLGLENGLYTIRLFFAEAGFHDRNAQSWESLGRRVFDVYIQGRRRLRDFDISKEAGGVLRAIPRIFTINVTENHLEIHLFWAGKGTSDTPEEGYYGSSISAISVVPNFRVNGTPSGNPNMSRTALITGVTVSVAALALILIVAIIYVKRKREEDDEELLAGISPRPNTLSYSEIKAATEDFSPSNKLGEGGFGAVYKGTLSDGRVVAVKQLSVASNQGKEQFVTEIATISGVQHRNLVKLHGCCIGGNRRLLVYEYLVNKSLDQALWGKNKLHLDWSARFNICLSTARGLAYLHEESSPRIVHRDVKASNILLDGALCPKISDFGLAKLYDDKKTHITSRAAGTIGYLAPEYAMRGHLSEKVDVFGFGVVALEILSGRPNSDIRLKEGRIYLLEWVWTLYEKKQLLSLLDLTLSKFDEDQALRVIGVALLCLQASPSMRPSMSRVVAMLVGDIEVSTVKTKPSYLTYGDYDDITGCTITNEESQTSIVSYSSSSGIE</sequence>
<keyword evidence="22" id="KW-1185">Reference proteome</keyword>
<evidence type="ECO:0000256" key="17">
    <source>
        <dbReference type="ARBA" id="ARBA00048679"/>
    </source>
</evidence>
<evidence type="ECO:0000256" key="5">
    <source>
        <dbReference type="ARBA" id="ARBA00022679"/>
    </source>
</evidence>
<dbReference type="InterPro" id="IPR021720">
    <property type="entry name" value="Malectin_dom"/>
</dbReference>
<protein>
    <recommendedName>
        <fullName evidence="2">non-specific serine/threonine protein kinase</fullName>
        <ecNumber evidence="2">2.7.11.1</ecNumber>
    </recommendedName>
</protein>
<keyword evidence="13 19" id="KW-0472">Membrane</keyword>
<dbReference type="GO" id="GO:0005886">
    <property type="term" value="C:plasma membrane"/>
    <property type="evidence" value="ECO:0007669"/>
    <property type="project" value="TreeGrafter"/>
</dbReference>
<evidence type="ECO:0000256" key="2">
    <source>
        <dbReference type="ARBA" id="ARBA00012513"/>
    </source>
</evidence>
<reference evidence="21" key="1">
    <citation type="submission" date="2019-09" db="EMBL/GenBank/DDBJ databases">
        <title>Draft genome information of white flower Hibiscus syriacus.</title>
        <authorList>
            <person name="Kim Y.-M."/>
        </authorList>
    </citation>
    <scope>NUCLEOTIDE SEQUENCE [LARGE SCALE GENOMIC DNA]</scope>
    <source>
        <strain evidence="21">YM2019G1</strain>
    </source>
</reference>
<dbReference type="Gene3D" id="2.60.120.430">
    <property type="entry name" value="Galactose-binding lectin"/>
    <property type="match status" value="1"/>
</dbReference>
<feature type="binding site" evidence="18">
    <location>
        <position position="283"/>
    </location>
    <ligand>
        <name>ATP</name>
        <dbReference type="ChEBI" id="CHEBI:30616"/>
    </ligand>
</feature>
<comment type="subcellular location">
    <subcellularLocation>
        <location evidence="1">Membrane</location>
        <topology evidence="1">Single-pass type I membrane protein</topology>
    </subcellularLocation>
</comment>
<keyword evidence="10" id="KW-0418">Kinase</keyword>
<keyword evidence="14" id="KW-0675">Receptor</keyword>
<gene>
    <name evidence="21" type="ORF">F3Y22_tig00110674pilonHSYRG00047</name>
</gene>
<dbReference type="PANTHER" id="PTHR48006">
    <property type="entry name" value="LEUCINE-RICH REPEAT-CONTAINING PROTEIN DDB_G0281931-RELATED"/>
    <property type="match status" value="1"/>
</dbReference>
<dbReference type="PROSITE" id="PS00107">
    <property type="entry name" value="PROTEIN_KINASE_ATP"/>
    <property type="match status" value="1"/>
</dbReference>
<evidence type="ECO:0000256" key="4">
    <source>
        <dbReference type="ARBA" id="ARBA00022553"/>
    </source>
</evidence>
<dbReference type="Pfam" id="PF07714">
    <property type="entry name" value="PK_Tyr_Ser-Thr"/>
    <property type="match status" value="1"/>
</dbReference>
<dbReference type="EC" id="2.7.11.1" evidence="2"/>
<accession>A0A6A2ZWH4</accession>
<evidence type="ECO:0000313" key="22">
    <source>
        <dbReference type="Proteomes" id="UP000436088"/>
    </source>
</evidence>
<evidence type="ECO:0000313" key="21">
    <source>
        <dbReference type="EMBL" id="KAE8696351.1"/>
    </source>
</evidence>
<dbReference type="EMBL" id="VEPZ02001068">
    <property type="protein sequence ID" value="KAE8696351.1"/>
    <property type="molecule type" value="Genomic_DNA"/>
</dbReference>
<comment type="catalytic activity">
    <reaction evidence="17">
        <text>L-seryl-[protein] + ATP = O-phospho-L-seryl-[protein] + ADP + H(+)</text>
        <dbReference type="Rhea" id="RHEA:17989"/>
        <dbReference type="Rhea" id="RHEA-COMP:9863"/>
        <dbReference type="Rhea" id="RHEA-COMP:11604"/>
        <dbReference type="ChEBI" id="CHEBI:15378"/>
        <dbReference type="ChEBI" id="CHEBI:29999"/>
        <dbReference type="ChEBI" id="CHEBI:30616"/>
        <dbReference type="ChEBI" id="CHEBI:83421"/>
        <dbReference type="ChEBI" id="CHEBI:456216"/>
        <dbReference type="EC" id="2.7.11.1"/>
    </reaction>
</comment>
<organism evidence="21 22">
    <name type="scientific">Hibiscus syriacus</name>
    <name type="common">Rose of Sharon</name>
    <dbReference type="NCBI Taxonomy" id="106335"/>
    <lineage>
        <taxon>Eukaryota</taxon>
        <taxon>Viridiplantae</taxon>
        <taxon>Streptophyta</taxon>
        <taxon>Embryophyta</taxon>
        <taxon>Tracheophyta</taxon>
        <taxon>Spermatophyta</taxon>
        <taxon>Magnoliopsida</taxon>
        <taxon>eudicotyledons</taxon>
        <taxon>Gunneridae</taxon>
        <taxon>Pentapetalae</taxon>
        <taxon>rosids</taxon>
        <taxon>malvids</taxon>
        <taxon>Malvales</taxon>
        <taxon>Malvaceae</taxon>
        <taxon>Malvoideae</taxon>
        <taxon>Hibiscus</taxon>
    </lineage>
</organism>
<name>A0A6A2ZWH4_HIBSY</name>
<evidence type="ECO:0000256" key="10">
    <source>
        <dbReference type="ARBA" id="ARBA00022777"/>
    </source>
</evidence>
<dbReference type="SMART" id="SM00220">
    <property type="entry name" value="S_TKc"/>
    <property type="match status" value="1"/>
</dbReference>
<keyword evidence="5" id="KW-0808">Transferase</keyword>
<dbReference type="AlphaFoldDB" id="A0A6A2ZWH4"/>
<dbReference type="InterPro" id="IPR017441">
    <property type="entry name" value="Protein_kinase_ATP_BS"/>
</dbReference>
<dbReference type="InterPro" id="IPR011009">
    <property type="entry name" value="Kinase-like_dom_sf"/>
</dbReference>
<dbReference type="FunFam" id="1.10.510.10:FF:000044">
    <property type="entry name" value="Putative LRR receptor-like serine/threonine-protein kinase"/>
    <property type="match status" value="1"/>
</dbReference>
<evidence type="ECO:0000256" key="15">
    <source>
        <dbReference type="ARBA" id="ARBA00023180"/>
    </source>
</evidence>
<evidence type="ECO:0000256" key="3">
    <source>
        <dbReference type="ARBA" id="ARBA00022527"/>
    </source>
</evidence>
<dbReference type="PANTHER" id="PTHR48006:SF34">
    <property type="entry name" value="OS08G0203700 PROTEIN"/>
    <property type="match status" value="1"/>
</dbReference>
<evidence type="ECO:0000259" key="20">
    <source>
        <dbReference type="PROSITE" id="PS50011"/>
    </source>
</evidence>